<name>A0A5M3Q1U0_9GAMM</name>
<proteinExistence type="predicted"/>
<dbReference type="EMBL" id="BGZI01000018">
    <property type="protein sequence ID" value="GBO89031.1"/>
    <property type="molecule type" value="Genomic_DNA"/>
</dbReference>
<dbReference type="RefSeq" id="WP_092034169.1">
    <property type="nucleotide sequence ID" value="NZ_BGZI01000018.1"/>
</dbReference>
<sequence>MKTDKAAKVIVELAQEFISGIQRISPTWKQAYWRFESQECRFGSNASVVTHDEVLLVDPFREKALFEALNSLGRRLWELESARKKEFCVCLLRVENTFDYDIAFEREDPEKWRITKLDGNSGIPEGV</sequence>
<gene>
    <name evidence="1" type="ORF">MSSD14B_26990</name>
</gene>
<dbReference type="AlphaFoldDB" id="A0A5M3Q1U0"/>
<accession>A0A5M3Q1U0</accession>
<protein>
    <submittedName>
        <fullName evidence="1">Uncharacterized protein</fullName>
    </submittedName>
</protein>
<evidence type="ECO:0000313" key="2">
    <source>
        <dbReference type="Proteomes" id="UP000387223"/>
    </source>
</evidence>
<organism evidence="1 2">
    <name type="scientific">Marinobacter salsuginis</name>
    <dbReference type="NCBI Taxonomy" id="418719"/>
    <lineage>
        <taxon>Bacteria</taxon>
        <taxon>Pseudomonadati</taxon>
        <taxon>Pseudomonadota</taxon>
        <taxon>Gammaproteobacteria</taxon>
        <taxon>Pseudomonadales</taxon>
        <taxon>Marinobacteraceae</taxon>
        <taxon>Marinobacter</taxon>
    </lineage>
</organism>
<evidence type="ECO:0000313" key="1">
    <source>
        <dbReference type="EMBL" id="GBO89031.1"/>
    </source>
</evidence>
<dbReference type="Proteomes" id="UP000387223">
    <property type="component" value="Unassembled WGS sequence"/>
</dbReference>
<comment type="caution">
    <text evidence="1">The sequence shown here is derived from an EMBL/GenBank/DDBJ whole genome shotgun (WGS) entry which is preliminary data.</text>
</comment>
<reference evidence="1 2" key="1">
    <citation type="journal article" date="2019" name="J. Gen. Appl. Microbiol.">
        <title>Aerobic degradation of cis-dichloroethene by the marine bacterium Marinobacter salsuginis strain 5N-3.</title>
        <authorList>
            <person name="Inoue Y."/>
            <person name="Fukunaga Y."/>
            <person name="Katsumata H."/>
            <person name="Ohji S."/>
            <person name="Hosoyama A."/>
            <person name="Mori K."/>
            <person name="Ando K."/>
        </authorList>
    </citation>
    <scope>NUCLEOTIDE SEQUENCE [LARGE SCALE GENOMIC DNA]</scope>
    <source>
        <strain evidence="1 2">NBRC 109114</strain>
    </source>
</reference>